<accession>A0A3P6FSK3</accession>
<dbReference type="EMBL" id="LR031878">
    <property type="protein sequence ID" value="VDD50894.1"/>
    <property type="molecule type" value="Genomic_DNA"/>
</dbReference>
<organism evidence="1">
    <name type="scientific">Brassica oleracea</name>
    <name type="common">Wild cabbage</name>
    <dbReference type="NCBI Taxonomy" id="3712"/>
    <lineage>
        <taxon>Eukaryota</taxon>
        <taxon>Viridiplantae</taxon>
        <taxon>Streptophyta</taxon>
        <taxon>Embryophyta</taxon>
        <taxon>Tracheophyta</taxon>
        <taxon>Spermatophyta</taxon>
        <taxon>Magnoliopsida</taxon>
        <taxon>eudicotyledons</taxon>
        <taxon>Gunneridae</taxon>
        <taxon>Pentapetalae</taxon>
        <taxon>rosids</taxon>
        <taxon>malvids</taxon>
        <taxon>Brassicales</taxon>
        <taxon>Brassicaceae</taxon>
        <taxon>Brassiceae</taxon>
        <taxon>Brassica</taxon>
    </lineage>
</organism>
<gene>
    <name evidence="1" type="ORF">BOLC1T03283H</name>
</gene>
<dbReference type="AlphaFoldDB" id="A0A3P6FSK3"/>
<proteinExistence type="predicted"/>
<protein>
    <submittedName>
        <fullName evidence="1">Uncharacterized protein</fullName>
    </submittedName>
</protein>
<reference evidence="1" key="1">
    <citation type="submission" date="2018-11" db="EMBL/GenBank/DDBJ databases">
        <authorList>
            <consortium name="Genoscope - CEA"/>
            <person name="William W."/>
        </authorList>
    </citation>
    <scope>NUCLEOTIDE SEQUENCE</scope>
</reference>
<name>A0A3P6FSK3_BRAOL</name>
<evidence type="ECO:0000313" key="1">
    <source>
        <dbReference type="EMBL" id="VDD50894.1"/>
    </source>
</evidence>
<sequence length="45" mass="5010">MWNSYNQSDWTQISTSLTVNTNSNSFHTLKTAATPENASGGIDRY</sequence>